<dbReference type="PANTHER" id="PTHR43884">
    <property type="entry name" value="ACYL-COA DEHYDROGENASE"/>
    <property type="match status" value="1"/>
</dbReference>
<evidence type="ECO:0000256" key="3">
    <source>
        <dbReference type="ARBA" id="ARBA00022630"/>
    </source>
</evidence>
<dbReference type="InterPro" id="IPR006091">
    <property type="entry name" value="Acyl-CoA_Oxase/DH_mid-dom"/>
</dbReference>
<dbReference type="PANTHER" id="PTHR43884:SF12">
    <property type="entry name" value="ISOVALERYL-COA DEHYDROGENASE, MITOCHONDRIAL-RELATED"/>
    <property type="match status" value="1"/>
</dbReference>
<dbReference type="InterPro" id="IPR013786">
    <property type="entry name" value="AcylCoA_DH/ox_N"/>
</dbReference>
<protein>
    <submittedName>
        <fullName evidence="8">Acyl-CoA dehydrogenase family protein</fullName>
    </submittedName>
</protein>
<comment type="cofactor">
    <cofactor evidence="1">
        <name>FAD</name>
        <dbReference type="ChEBI" id="CHEBI:57692"/>
    </cofactor>
</comment>
<evidence type="ECO:0000259" key="7">
    <source>
        <dbReference type="Pfam" id="PF02771"/>
    </source>
</evidence>
<evidence type="ECO:0000259" key="6">
    <source>
        <dbReference type="Pfam" id="PF02770"/>
    </source>
</evidence>
<gene>
    <name evidence="8" type="ORF">WKW82_29440</name>
</gene>
<dbReference type="Pfam" id="PF00441">
    <property type="entry name" value="Acyl-CoA_dh_1"/>
    <property type="match status" value="1"/>
</dbReference>
<reference evidence="8 9" key="1">
    <citation type="submission" date="2024-03" db="EMBL/GenBank/DDBJ databases">
        <title>Novel species of the genus Variovorax.</title>
        <authorList>
            <person name="Liu Q."/>
            <person name="Xin Y.-H."/>
        </authorList>
    </citation>
    <scope>NUCLEOTIDE SEQUENCE [LARGE SCALE GENOMIC DNA]</scope>
    <source>
        <strain evidence="8 9">KACC 18900</strain>
    </source>
</reference>
<feature type="domain" description="Acyl-CoA oxidase/dehydrogenase middle" evidence="6">
    <location>
        <begin position="122"/>
        <end position="216"/>
    </location>
</feature>
<feature type="domain" description="Acyl-CoA dehydrogenase/oxidase C-terminal" evidence="5">
    <location>
        <begin position="231"/>
        <end position="377"/>
    </location>
</feature>
<dbReference type="SUPFAM" id="SSF47203">
    <property type="entry name" value="Acyl-CoA dehydrogenase C-terminal domain-like"/>
    <property type="match status" value="1"/>
</dbReference>
<accession>A0ABU8WTD0</accession>
<evidence type="ECO:0000256" key="2">
    <source>
        <dbReference type="ARBA" id="ARBA00009347"/>
    </source>
</evidence>
<dbReference type="PIRSF" id="PIRSF016578">
    <property type="entry name" value="HsaA"/>
    <property type="match status" value="1"/>
</dbReference>
<evidence type="ECO:0000313" key="8">
    <source>
        <dbReference type="EMBL" id="MEJ8850797.1"/>
    </source>
</evidence>
<dbReference type="Pfam" id="PF02770">
    <property type="entry name" value="Acyl-CoA_dh_M"/>
    <property type="match status" value="1"/>
</dbReference>
<dbReference type="Proteomes" id="UP001385892">
    <property type="component" value="Unassembled WGS sequence"/>
</dbReference>
<evidence type="ECO:0000256" key="1">
    <source>
        <dbReference type="ARBA" id="ARBA00001974"/>
    </source>
</evidence>
<dbReference type="InterPro" id="IPR037069">
    <property type="entry name" value="AcylCoA_DH/ox_N_sf"/>
</dbReference>
<dbReference type="InterPro" id="IPR009075">
    <property type="entry name" value="AcylCo_DH/oxidase_C"/>
</dbReference>
<comment type="similarity">
    <text evidence="2">Belongs to the acyl-CoA dehydrogenase family.</text>
</comment>
<dbReference type="EMBL" id="JBBKZT010000017">
    <property type="protein sequence ID" value="MEJ8850797.1"/>
    <property type="molecule type" value="Genomic_DNA"/>
</dbReference>
<keyword evidence="3" id="KW-0285">Flavoprotein</keyword>
<dbReference type="RefSeq" id="WP_340346249.1">
    <property type="nucleotide sequence ID" value="NZ_JBBKZT010000017.1"/>
</dbReference>
<name>A0ABU8WTD0_9BURK</name>
<evidence type="ECO:0000256" key="4">
    <source>
        <dbReference type="ARBA" id="ARBA00022827"/>
    </source>
</evidence>
<proteinExistence type="inferred from homology"/>
<feature type="domain" description="Acyl-CoA dehydrogenase/oxidase N-terminal" evidence="7">
    <location>
        <begin position="11"/>
        <end position="118"/>
    </location>
</feature>
<sequence length="384" mass="41008">MDFALDSFQGASRDALRRYLEAEVAPLVEHHEAQSLPVPAPFVAAMREYGLLGGLLPEDAGGFGLSMTTYGTLIAEVARVWPSLRSITSTSNLSASVIADAGSPIVKERILPRILAGEAIASFALSEPNIGSDAANVETKAEPVEQGWRINGRKLYISNGPICDVGVVFARTALKEGGHGVSCLLFESAAKGFSSTALPKMGMHSCPLGELLFEDVVVPADHLIGEPGQAFSLAKKYLNIGRSVVAFSALGIAEVALEAAVQYAKDRRQFGRPIGGFQLVQQMIADMMALVETSRLLCYRSADALDRNAPDAALFCSMAKRHATDAVLRVAELSLQVHGGAGYTSLFPVERYYRDARHLSIAEGTNQIQAMLMAQTVLGVSALR</sequence>
<keyword evidence="9" id="KW-1185">Reference proteome</keyword>
<evidence type="ECO:0000313" key="9">
    <source>
        <dbReference type="Proteomes" id="UP001385892"/>
    </source>
</evidence>
<organism evidence="8 9">
    <name type="scientific">Variovorax rhizosphaerae</name>
    <dbReference type="NCBI Taxonomy" id="1836200"/>
    <lineage>
        <taxon>Bacteria</taxon>
        <taxon>Pseudomonadati</taxon>
        <taxon>Pseudomonadota</taxon>
        <taxon>Betaproteobacteria</taxon>
        <taxon>Burkholderiales</taxon>
        <taxon>Comamonadaceae</taxon>
        <taxon>Variovorax</taxon>
    </lineage>
</organism>
<dbReference type="Pfam" id="PF02771">
    <property type="entry name" value="Acyl-CoA_dh_N"/>
    <property type="match status" value="1"/>
</dbReference>
<dbReference type="SUPFAM" id="SSF56645">
    <property type="entry name" value="Acyl-CoA dehydrogenase NM domain-like"/>
    <property type="match status" value="1"/>
</dbReference>
<evidence type="ECO:0000259" key="5">
    <source>
        <dbReference type="Pfam" id="PF00441"/>
    </source>
</evidence>
<dbReference type="InterPro" id="IPR036250">
    <property type="entry name" value="AcylCo_DH-like_C"/>
</dbReference>
<dbReference type="Gene3D" id="1.20.140.10">
    <property type="entry name" value="Butyryl-CoA Dehydrogenase, subunit A, domain 3"/>
    <property type="match status" value="1"/>
</dbReference>
<keyword evidence="4" id="KW-0274">FAD</keyword>
<comment type="caution">
    <text evidence="8">The sequence shown here is derived from an EMBL/GenBank/DDBJ whole genome shotgun (WGS) entry which is preliminary data.</text>
</comment>
<dbReference type="InterPro" id="IPR009100">
    <property type="entry name" value="AcylCoA_DH/oxidase_NM_dom_sf"/>
</dbReference>
<dbReference type="InterPro" id="IPR046373">
    <property type="entry name" value="Acyl-CoA_Oxase/DH_mid-dom_sf"/>
</dbReference>
<dbReference type="Gene3D" id="2.40.110.10">
    <property type="entry name" value="Butyryl-CoA Dehydrogenase, subunit A, domain 2"/>
    <property type="match status" value="1"/>
</dbReference>
<dbReference type="Gene3D" id="1.10.540.10">
    <property type="entry name" value="Acyl-CoA dehydrogenase/oxidase, N-terminal domain"/>
    <property type="match status" value="1"/>
</dbReference>